<proteinExistence type="inferred from homology"/>
<dbReference type="InterPro" id="IPR051204">
    <property type="entry name" value="ABC_transp_perm/SBD"/>
</dbReference>
<evidence type="ECO:0000256" key="2">
    <source>
        <dbReference type="ARBA" id="ARBA00022448"/>
    </source>
</evidence>
<evidence type="ECO:0000256" key="1">
    <source>
        <dbReference type="ARBA" id="ARBA00004141"/>
    </source>
</evidence>
<dbReference type="EMBL" id="CP024988">
    <property type="protein sequence ID" value="AWT26878.1"/>
    <property type="molecule type" value="Genomic_DNA"/>
</dbReference>
<dbReference type="GO" id="GO:0055085">
    <property type="term" value="P:transmembrane transport"/>
    <property type="evidence" value="ECO:0007669"/>
    <property type="project" value="InterPro"/>
</dbReference>
<keyword evidence="9" id="KW-1185">Reference proteome</keyword>
<keyword evidence="5 6" id="KW-0472">Membrane</keyword>
<dbReference type="SUPFAM" id="SSF161098">
    <property type="entry name" value="MetI-like"/>
    <property type="match status" value="1"/>
</dbReference>
<feature type="transmembrane region" description="Helical" evidence="6">
    <location>
        <begin position="83"/>
        <end position="102"/>
    </location>
</feature>
<feature type="transmembrane region" description="Helical" evidence="6">
    <location>
        <begin position="57"/>
        <end position="77"/>
    </location>
</feature>
<sequence length="216" mass="23302">MNWQWVPENMDLIIDLTKSHLKLTLVPTGIGLVISLLLGTLATYVPRIREFVVSGTSLLYTIPSLALFVLLPGILGTKILDPVNIVVAMTIYTVALLVRVVVDGLTSVDETTLISAKAMGFTGVQEYFRVRLPLAVPAVLAGLRNVVVSNVSIVTIAATIGISQLGTLFTLGFTRNSMEPIVAGLVFSLLLAVVLDLVLVFIGRLLSPWKRGKRAH</sequence>
<dbReference type="Proteomes" id="UP000247696">
    <property type="component" value="Chromosome"/>
</dbReference>
<protein>
    <submittedName>
        <fullName evidence="8">Glycine betaine/carnitine/choline transport system permease protein OpuCD</fullName>
    </submittedName>
</protein>
<dbReference type="STRING" id="1737425.GCA_900049755_02749"/>
<dbReference type="PANTHER" id="PTHR30177:SF4">
    <property type="entry name" value="OSMOPROTECTANT IMPORT PERMEASE PROTEIN OSMW"/>
    <property type="match status" value="1"/>
</dbReference>
<feature type="transmembrane region" description="Helical" evidence="6">
    <location>
        <begin position="181"/>
        <end position="206"/>
    </location>
</feature>
<evidence type="ECO:0000313" key="9">
    <source>
        <dbReference type="Proteomes" id="UP000247696"/>
    </source>
</evidence>
<dbReference type="PANTHER" id="PTHR30177">
    <property type="entry name" value="GLYCINE BETAINE/L-PROLINE TRANSPORT SYSTEM PERMEASE PROTEIN PROW"/>
    <property type="match status" value="1"/>
</dbReference>
<gene>
    <name evidence="8" type="primary">opuCD</name>
    <name evidence="8" type="ORF">Csp1_21170</name>
</gene>
<dbReference type="OrthoDB" id="3233284at2"/>
<dbReference type="CDD" id="cd06261">
    <property type="entry name" value="TM_PBP2"/>
    <property type="match status" value="1"/>
</dbReference>
<dbReference type="PROSITE" id="PS50928">
    <property type="entry name" value="ABC_TM1"/>
    <property type="match status" value="1"/>
</dbReference>
<dbReference type="InterPro" id="IPR035906">
    <property type="entry name" value="MetI-like_sf"/>
</dbReference>
<evidence type="ECO:0000259" key="7">
    <source>
        <dbReference type="PROSITE" id="PS50928"/>
    </source>
</evidence>
<evidence type="ECO:0000313" key="8">
    <source>
        <dbReference type="EMBL" id="AWT26878.1"/>
    </source>
</evidence>
<dbReference type="KEGG" id="cpre:Csp1_21170"/>
<evidence type="ECO:0000256" key="5">
    <source>
        <dbReference type="ARBA" id="ARBA00023136"/>
    </source>
</evidence>
<comment type="subcellular location">
    <subcellularLocation>
        <location evidence="6">Cell membrane</location>
        <topology evidence="6">Multi-pass membrane protein</topology>
    </subcellularLocation>
    <subcellularLocation>
        <location evidence="1">Membrane</location>
        <topology evidence="1">Multi-pass membrane protein</topology>
    </subcellularLocation>
</comment>
<organism evidence="8 9">
    <name type="scientific">Corynebacterium provencense</name>
    <dbReference type="NCBI Taxonomy" id="1737425"/>
    <lineage>
        <taxon>Bacteria</taxon>
        <taxon>Bacillati</taxon>
        <taxon>Actinomycetota</taxon>
        <taxon>Actinomycetes</taxon>
        <taxon>Mycobacteriales</taxon>
        <taxon>Corynebacteriaceae</taxon>
        <taxon>Corynebacterium</taxon>
    </lineage>
</organism>
<keyword evidence="2 6" id="KW-0813">Transport</keyword>
<feature type="transmembrane region" description="Helical" evidence="6">
    <location>
        <begin position="25"/>
        <end position="45"/>
    </location>
</feature>
<reference evidence="9" key="1">
    <citation type="submission" date="2017-11" db="EMBL/GenBank/DDBJ databases">
        <title>Otitis media/interna in a cat caused by the recently described species Corynebacterium provencense.</title>
        <authorList>
            <person name="Kittl S."/>
            <person name="Brodard I."/>
            <person name="Rychener L."/>
            <person name="Jores J."/>
            <person name="Roosje P."/>
            <person name="Gobeli Brawand S."/>
        </authorList>
    </citation>
    <scope>NUCLEOTIDE SEQUENCE [LARGE SCALE GENOMIC DNA]</scope>
    <source>
        <strain evidence="9">17KM38</strain>
    </source>
</reference>
<evidence type="ECO:0000256" key="6">
    <source>
        <dbReference type="RuleBase" id="RU363032"/>
    </source>
</evidence>
<accession>A0A2Z3YQ56</accession>
<dbReference type="InterPro" id="IPR000515">
    <property type="entry name" value="MetI-like"/>
</dbReference>
<dbReference type="GO" id="GO:0031460">
    <property type="term" value="P:glycine betaine transport"/>
    <property type="evidence" value="ECO:0007669"/>
    <property type="project" value="TreeGrafter"/>
</dbReference>
<evidence type="ECO:0000256" key="3">
    <source>
        <dbReference type="ARBA" id="ARBA00022692"/>
    </source>
</evidence>
<dbReference type="AlphaFoldDB" id="A0A2Z3YQ56"/>
<dbReference type="Gene3D" id="1.10.3720.10">
    <property type="entry name" value="MetI-like"/>
    <property type="match status" value="1"/>
</dbReference>
<dbReference type="RefSeq" id="WP_066590069.1">
    <property type="nucleotide sequence ID" value="NZ_CABKVS010000003.1"/>
</dbReference>
<evidence type="ECO:0000256" key="4">
    <source>
        <dbReference type="ARBA" id="ARBA00022989"/>
    </source>
</evidence>
<dbReference type="Pfam" id="PF00528">
    <property type="entry name" value="BPD_transp_1"/>
    <property type="match status" value="1"/>
</dbReference>
<comment type="similarity">
    <text evidence="6">Belongs to the binding-protein-dependent transport system permease family.</text>
</comment>
<feature type="transmembrane region" description="Helical" evidence="6">
    <location>
        <begin position="147"/>
        <end position="169"/>
    </location>
</feature>
<keyword evidence="4 6" id="KW-1133">Transmembrane helix</keyword>
<name>A0A2Z3YQ56_9CORY</name>
<dbReference type="GO" id="GO:0005886">
    <property type="term" value="C:plasma membrane"/>
    <property type="evidence" value="ECO:0007669"/>
    <property type="project" value="UniProtKB-SubCell"/>
</dbReference>
<keyword evidence="3 6" id="KW-0812">Transmembrane</keyword>
<feature type="domain" description="ABC transmembrane type-1" evidence="7">
    <location>
        <begin position="21"/>
        <end position="199"/>
    </location>
</feature>